<evidence type="ECO:0000256" key="2">
    <source>
        <dbReference type="SAM" id="SignalP"/>
    </source>
</evidence>
<keyword evidence="4" id="KW-1185">Reference proteome</keyword>
<feature type="compositionally biased region" description="Basic and acidic residues" evidence="1">
    <location>
        <begin position="431"/>
        <end position="440"/>
    </location>
</feature>
<accession>A0ABP1NG18</accession>
<dbReference type="Proteomes" id="UP001642520">
    <property type="component" value="Unassembled WGS sequence"/>
</dbReference>
<comment type="caution">
    <text evidence="3">The sequence shown here is derived from an EMBL/GenBank/DDBJ whole genome shotgun (WGS) entry which is preliminary data.</text>
</comment>
<sequence>MGTMRDNFAAVFLLLVPMLSTSESLSLRGNENSSERNSSPDALTLDPPSTPSTTYECLFMDPSLPICDAKWMLSSGEDSTSNRNLFNKDVRQRSKRNIDVSTMDVIVYTFEGCLLPRLPFSMPSCDGISLNRIVDIQKFRPFAVKELTKPPFVFPKFNYSEWLRTITRLKNHVSPTTRDGRMEELMNAATTKETMPNAMAASMNSSNGSSANKFIPGGSKHPESVEQFQERTEETLNDGRVKPPASSSSSSVEIPSVLQFRDRFSSMESDGNESRDRSKPVHLLDQTNGAISTIPLIPRNRIIDEQSVDEEEPSNSLEVENNSRELFRLPPNIHANKNYSPLTEASPGIFRRRREVSSPVSEETRAREIGSQSVVRRTRHTGKDSSSKRKFQFVNFGKHKKRAKGFKSNQPRVVTANTFETAIPWYKKDSNSRNKIDASSDSKTTWRRSVSKGATSTKMDRTANRVELPSSRSQ</sequence>
<protein>
    <submittedName>
        <fullName evidence="3">Uncharacterized protein</fullName>
    </submittedName>
</protein>
<evidence type="ECO:0000313" key="4">
    <source>
        <dbReference type="Proteomes" id="UP001642520"/>
    </source>
</evidence>
<feature type="region of interest" description="Disordered" evidence="1">
    <location>
        <begin position="431"/>
        <end position="474"/>
    </location>
</feature>
<feature type="compositionally biased region" description="Basic and acidic residues" evidence="1">
    <location>
        <begin position="220"/>
        <end position="241"/>
    </location>
</feature>
<feature type="compositionally biased region" description="Low complexity" evidence="1">
    <location>
        <begin position="26"/>
        <end position="39"/>
    </location>
</feature>
<reference evidence="3 4" key="1">
    <citation type="submission" date="2024-08" db="EMBL/GenBank/DDBJ databases">
        <authorList>
            <person name="Will J Nash"/>
            <person name="Angela Man"/>
            <person name="Seanna McTaggart"/>
            <person name="Kendall Baker"/>
            <person name="Tom Barker"/>
            <person name="Leah Catchpole"/>
            <person name="Alex Durrant"/>
            <person name="Karim Gharbi"/>
            <person name="Naomi Irish"/>
            <person name="Gemy Kaithakottil"/>
            <person name="Debby Ku"/>
            <person name="Aaliyah Providence"/>
            <person name="Felix Shaw"/>
            <person name="David Swarbreck"/>
            <person name="Chris Watkins"/>
            <person name="Ann M. McCartney"/>
            <person name="Giulio Formenti"/>
            <person name="Alice Mouton"/>
            <person name="Noel Vella"/>
            <person name="Bjorn M von Reumont"/>
            <person name="Adriana Vella"/>
            <person name="Wilfried Haerty"/>
        </authorList>
    </citation>
    <scope>NUCLEOTIDE SEQUENCE [LARGE SCALE GENOMIC DNA]</scope>
</reference>
<evidence type="ECO:0000313" key="3">
    <source>
        <dbReference type="EMBL" id="CAL7939920.1"/>
    </source>
</evidence>
<evidence type="ECO:0000256" key="1">
    <source>
        <dbReference type="SAM" id="MobiDB-lite"/>
    </source>
</evidence>
<keyword evidence="2" id="KW-0732">Signal</keyword>
<organism evidence="3 4">
    <name type="scientific">Xylocopa violacea</name>
    <name type="common">Violet carpenter bee</name>
    <name type="synonym">Apis violacea</name>
    <dbReference type="NCBI Taxonomy" id="135666"/>
    <lineage>
        <taxon>Eukaryota</taxon>
        <taxon>Metazoa</taxon>
        <taxon>Ecdysozoa</taxon>
        <taxon>Arthropoda</taxon>
        <taxon>Hexapoda</taxon>
        <taxon>Insecta</taxon>
        <taxon>Pterygota</taxon>
        <taxon>Neoptera</taxon>
        <taxon>Endopterygota</taxon>
        <taxon>Hymenoptera</taxon>
        <taxon>Apocrita</taxon>
        <taxon>Aculeata</taxon>
        <taxon>Apoidea</taxon>
        <taxon>Anthophila</taxon>
        <taxon>Apidae</taxon>
        <taxon>Xylocopa</taxon>
        <taxon>Xylocopa</taxon>
    </lineage>
</organism>
<feature type="region of interest" description="Disordered" evidence="1">
    <location>
        <begin position="202"/>
        <end position="254"/>
    </location>
</feature>
<dbReference type="EMBL" id="CAXAJV020001290">
    <property type="protein sequence ID" value="CAL7939920.1"/>
    <property type="molecule type" value="Genomic_DNA"/>
</dbReference>
<feature type="signal peptide" evidence="2">
    <location>
        <begin position="1"/>
        <end position="24"/>
    </location>
</feature>
<feature type="compositionally biased region" description="Low complexity" evidence="1">
    <location>
        <begin position="202"/>
        <end position="212"/>
    </location>
</feature>
<name>A0ABP1NG18_XYLVO</name>
<feature type="region of interest" description="Disordered" evidence="1">
    <location>
        <begin position="26"/>
        <end position="49"/>
    </location>
</feature>
<gene>
    <name evidence="3" type="ORF">XYLVIOL_LOCUS4221</name>
</gene>
<feature type="region of interest" description="Disordered" evidence="1">
    <location>
        <begin position="353"/>
        <end position="387"/>
    </location>
</feature>
<proteinExistence type="predicted"/>
<feature type="chain" id="PRO_5047005562" evidence="2">
    <location>
        <begin position="25"/>
        <end position="474"/>
    </location>
</feature>